<dbReference type="EMBL" id="JH651081">
    <property type="protein sequence ID" value="EXA29880.1"/>
    <property type="molecule type" value="Genomic_DNA"/>
</dbReference>
<proteinExistence type="predicted"/>
<dbReference type="Proteomes" id="UP000030751">
    <property type="component" value="Unassembled WGS sequence"/>
</dbReference>
<name>W9NB63_FUSOX</name>
<evidence type="ECO:0000313" key="2">
    <source>
        <dbReference type="EMBL" id="EXA29879.1"/>
    </source>
</evidence>
<organism evidence="2">
    <name type="scientific">Fusarium oxysporum f. sp. pisi HDV247</name>
    <dbReference type="NCBI Taxonomy" id="1080344"/>
    <lineage>
        <taxon>Eukaryota</taxon>
        <taxon>Fungi</taxon>
        <taxon>Dikarya</taxon>
        <taxon>Ascomycota</taxon>
        <taxon>Pezizomycotina</taxon>
        <taxon>Sordariomycetes</taxon>
        <taxon>Hypocreomycetidae</taxon>
        <taxon>Hypocreales</taxon>
        <taxon>Nectriaceae</taxon>
        <taxon>Fusarium</taxon>
        <taxon>Fusarium oxysporum species complex</taxon>
    </lineage>
</organism>
<reference evidence="2" key="2">
    <citation type="submission" date="2012-05" db="EMBL/GenBank/DDBJ databases">
        <title>Annotation of the Genome Sequence of Fusarium oxysporum HDV247.</title>
        <authorList>
            <consortium name="The Broad Institute Genomics Platform"/>
            <person name="Ma L.-J."/>
            <person name="Corby-Kistler H."/>
            <person name="Broz K."/>
            <person name="Gale L.R."/>
            <person name="Jonkers W."/>
            <person name="O'Donnell K."/>
            <person name="Ploetz R."/>
            <person name="Steinberg C."/>
            <person name="Schwartz D.C."/>
            <person name="VanEtten H."/>
            <person name="Zhou S."/>
            <person name="Young S.K."/>
            <person name="Zeng Q."/>
            <person name="Gargeya S."/>
            <person name="Fitzgerald M."/>
            <person name="Abouelleil A."/>
            <person name="Alvarado L."/>
            <person name="Chapman S.B."/>
            <person name="Gainer-Dewar J."/>
            <person name="Goldberg J."/>
            <person name="Griggs A."/>
            <person name="Gujja S."/>
            <person name="Hansen M."/>
            <person name="Howarth C."/>
            <person name="Imamovic A."/>
            <person name="Ireland A."/>
            <person name="Larimer J."/>
            <person name="McCowan C."/>
            <person name="Murphy C."/>
            <person name="Pearson M."/>
            <person name="Poon T.W."/>
            <person name="Priest M."/>
            <person name="Roberts A."/>
            <person name="Saif S."/>
            <person name="Shea T."/>
            <person name="Sykes S."/>
            <person name="Wortman J."/>
            <person name="Nusbaum C."/>
            <person name="Birren B."/>
        </authorList>
    </citation>
    <scope>NUCLEOTIDE SEQUENCE</scope>
    <source>
        <strain evidence="2">HDV247</strain>
    </source>
</reference>
<gene>
    <name evidence="2" type="ORF">FOVG_18687</name>
</gene>
<protein>
    <submittedName>
        <fullName evidence="2">Uncharacterized protein</fullName>
    </submittedName>
</protein>
<dbReference type="EMBL" id="JH651081">
    <property type="protein sequence ID" value="EXA29879.1"/>
    <property type="molecule type" value="Genomic_DNA"/>
</dbReference>
<dbReference type="OrthoDB" id="10261408at2759"/>
<reference evidence="2" key="1">
    <citation type="submission" date="2011-10" db="EMBL/GenBank/DDBJ databases">
        <title>The Genome Sequence of Fusarium oxysporum HDV247.</title>
        <authorList>
            <consortium name="The Broad Institute Genome Sequencing Platform"/>
            <person name="Ma L.-J."/>
            <person name="Gale L.R."/>
            <person name="Schwartz D.C."/>
            <person name="Zhou S."/>
            <person name="Corby-Kistler H."/>
            <person name="Young S.K."/>
            <person name="Zeng Q."/>
            <person name="Gargeya S."/>
            <person name="Fitzgerald M."/>
            <person name="Haas B."/>
            <person name="Abouelleil A."/>
            <person name="Alvarado L."/>
            <person name="Arachchi H.M."/>
            <person name="Berlin A."/>
            <person name="Brown A."/>
            <person name="Chapman S.B."/>
            <person name="Chen Z."/>
            <person name="Dunbar C."/>
            <person name="Freedman E."/>
            <person name="Gearin G."/>
            <person name="Goldberg J."/>
            <person name="Griggs A."/>
            <person name="Gujja S."/>
            <person name="Heiman D."/>
            <person name="Howarth C."/>
            <person name="Larson L."/>
            <person name="Lui A."/>
            <person name="MacDonald P.J.P."/>
            <person name="Montmayeur A."/>
            <person name="Murphy C."/>
            <person name="Neiman D."/>
            <person name="Pearson M."/>
            <person name="Priest M."/>
            <person name="Roberts A."/>
            <person name="Saif S."/>
            <person name="Shea T."/>
            <person name="Shenoy N."/>
            <person name="Sisk P."/>
            <person name="Stolte C."/>
            <person name="Sykes S."/>
            <person name="Wortman J."/>
            <person name="Nusbaum C."/>
            <person name="Birren B."/>
        </authorList>
    </citation>
    <scope>NUCLEOTIDE SEQUENCE [LARGE SCALE GENOMIC DNA]</scope>
    <source>
        <strain evidence="2">HDV247</strain>
    </source>
</reference>
<accession>W9NB63</accession>
<feature type="region of interest" description="Disordered" evidence="1">
    <location>
        <begin position="31"/>
        <end position="56"/>
    </location>
</feature>
<dbReference type="AlphaFoldDB" id="W9NB63"/>
<dbReference type="HOGENOM" id="CLU_1948895_0_0_1"/>
<sequence>MYCLHAVAWGSNSRLTFSRVALSTDRLSTTLDEGSESPFRDGASVSSDSEADQFSARRPTHIKRPISTLRPCDERLEELNMSFCASVSISVDAAAKIISLYLETNHHLLVTFEPDLFVDDLTNCRLRHCSPLLVSAIMYWGCQMYSGSDPSIKEYIP</sequence>
<evidence type="ECO:0000256" key="1">
    <source>
        <dbReference type="SAM" id="MobiDB-lite"/>
    </source>
</evidence>